<evidence type="ECO:0000259" key="4">
    <source>
        <dbReference type="PROSITE" id="PS50977"/>
    </source>
</evidence>
<feature type="domain" description="HTH tetR-type" evidence="4">
    <location>
        <begin position="51"/>
        <end position="111"/>
    </location>
</feature>
<reference evidence="5 6" key="1">
    <citation type="submission" date="2019-06" db="EMBL/GenBank/DDBJ databases">
        <title>New taxonomy in bacterial strain CC-CFT640, isolated from vineyard.</title>
        <authorList>
            <person name="Lin S.-Y."/>
            <person name="Tsai C.-F."/>
            <person name="Young C.-C."/>
        </authorList>
    </citation>
    <scope>NUCLEOTIDE SEQUENCE [LARGE SCALE GENOMIC DNA]</scope>
    <source>
        <strain evidence="5 6">CC-CFT640</strain>
    </source>
</reference>
<protein>
    <submittedName>
        <fullName evidence="5">TetR/AcrR family transcriptional regulator</fullName>
    </submittedName>
</protein>
<dbReference type="InterPro" id="IPR036271">
    <property type="entry name" value="Tet_transcr_reg_TetR-rel_C_sf"/>
</dbReference>
<dbReference type="SUPFAM" id="SSF48498">
    <property type="entry name" value="Tetracyclin repressor-like, C-terminal domain"/>
    <property type="match status" value="1"/>
</dbReference>
<dbReference type="EMBL" id="VDUZ01000071">
    <property type="protein sequence ID" value="TXL69830.1"/>
    <property type="molecule type" value="Genomic_DNA"/>
</dbReference>
<name>A0A5C8P8M7_9HYPH</name>
<dbReference type="PANTHER" id="PTHR30055:SF146">
    <property type="entry name" value="HTH-TYPE TRANSCRIPTIONAL DUAL REGULATOR CECR"/>
    <property type="match status" value="1"/>
</dbReference>
<dbReference type="InterPro" id="IPR001647">
    <property type="entry name" value="HTH_TetR"/>
</dbReference>
<dbReference type="Gene3D" id="1.10.10.60">
    <property type="entry name" value="Homeodomain-like"/>
    <property type="match status" value="1"/>
</dbReference>
<organism evidence="5 6">
    <name type="scientific">Vineibacter terrae</name>
    <dbReference type="NCBI Taxonomy" id="2586908"/>
    <lineage>
        <taxon>Bacteria</taxon>
        <taxon>Pseudomonadati</taxon>
        <taxon>Pseudomonadota</taxon>
        <taxon>Alphaproteobacteria</taxon>
        <taxon>Hyphomicrobiales</taxon>
        <taxon>Vineibacter</taxon>
    </lineage>
</organism>
<evidence type="ECO:0000313" key="5">
    <source>
        <dbReference type="EMBL" id="TXL69830.1"/>
    </source>
</evidence>
<sequence length="249" mass="25956">MVPIGTRQANFSAPAVCVGCVDGSGDDVKSHTRSTGKPPPGDTAADADTGDGRRGRIMEATAAVLMERGYVAASTREIAARAKVSKRELYALFGSKQGILAAMFAARSARMRQKLAPPDVADRDALAATLTQFGATVLKEICAPSVVAMHRLAILEAERSPELARTLDDNGRGANHAALVGFLTQARDAGLVGGGEPATIAARFFAILIGDLILRLIMGVSTPPSPREIARRADAATAAVLALYAHPKD</sequence>
<dbReference type="Gene3D" id="1.10.357.10">
    <property type="entry name" value="Tetracycline Repressor, domain 2"/>
    <property type="match status" value="1"/>
</dbReference>
<dbReference type="GO" id="GO:0003700">
    <property type="term" value="F:DNA-binding transcription factor activity"/>
    <property type="evidence" value="ECO:0007669"/>
    <property type="project" value="TreeGrafter"/>
</dbReference>
<dbReference type="InterPro" id="IPR039536">
    <property type="entry name" value="TetR_C_Proteobacteria"/>
</dbReference>
<proteinExistence type="predicted"/>
<dbReference type="InterPro" id="IPR050109">
    <property type="entry name" value="HTH-type_TetR-like_transc_reg"/>
</dbReference>
<accession>A0A5C8P8M7</accession>
<dbReference type="Pfam" id="PF14246">
    <property type="entry name" value="TetR_C_7"/>
    <property type="match status" value="1"/>
</dbReference>
<dbReference type="SUPFAM" id="SSF46689">
    <property type="entry name" value="Homeodomain-like"/>
    <property type="match status" value="1"/>
</dbReference>
<dbReference type="AlphaFoldDB" id="A0A5C8P8M7"/>
<dbReference type="InterPro" id="IPR009057">
    <property type="entry name" value="Homeodomain-like_sf"/>
</dbReference>
<gene>
    <name evidence="5" type="ORF">FHP25_37385</name>
</gene>
<dbReference type="Proteomes" id="UP000321638">
    <property type="component" value="Unassembled WGS sequence"/>
</dbReference>
<evidence type="ECO:0000313" key="6">
    <source>
        <dbReference type="Proteomes" id="UP000321638"/>
    </source>
</evidence>
<dbReference type="PRINTS" id="PR00455">
    <property type="entry name" value="HTHTETR"/>
</dbReference>
<dbReference type="PANTHER" id="PTHR30055">
    <property type="entry name" value="HTH-TYPE TRANSCRIPTIONAL REGULATOR RUTR"/>
    <property type="match status" value="1"/>
</dbReference>
<comment type="caution">
    <text evidence="5">The sequence shown here is derived from an EMBL/GenBank/DDBJ whole genome shotgun (WGS) entry which is preliminary data.</text>
</comment>
<keyword evidence="1 2" id="KW-0238">DNA-binding</keyword>
<dbReference type="GO" id="GO:0000976">
    <property type="term" value="F:transcription cis-regulatory region binding"/>
    <property type="evidence" value="ECO:0007669"/>
    <property type="project" value="TreeGrafter"/>
</dbReference>
<evidence type="ECO:0000256" key="3">
    <source>
        <dbReference type="SAM" id="MobiDB-lite"/>
    </source>
</evidence>
<evidence type="ECO:0000256" key="1">
    <source>
        <dbReference type="ARBA" id="ARBA00023125"/>
    </source>
</evidence>
<dbReference type="Pfam" id="PF00440">
    <property type="entry name" value="TetR_N"/>
    <property type="match status" value="1"/>
</dbReference>
<keyword evidence="6" id="KW-1185">Reference proteome</keyword>
<dbReference type="OrthoDB" id="2356263at2"/>
<evidence type="ECO:0000256" key="2">
    <source>
        <dbReference type="PROSITE-ProRule" id="PRU00335"/>
    </source>
</evidence>
<feature type="DNA-binding region" description="H-T-H motif" evidence="2">
    <location>
        <begin position="74"/>
        <end position="93"/>
    </location>
</feature>
<feature type="region of interest" description="Disordered" evidence="3">
    <location>
        <begin position="27"/>
        <end position="53"/>
    </location>
</feature>
<dbReference type="PROSITE" id="PS50977">
    <property type="entry name" value="HTH_TETR_2"/>
    <property type="match status" value="1"/>
</dbReference>